<feature type="compositionally biased region" description="Low complexity" evidence="1">
    <location>
        <begin position="409"/>
        <end position="452"/>
    </location>
</feature>
<reference evidence="5" key="1">
    <citation type="submission" date="2023-07" db="EMBL/GenBank/DDBJ databases">
        <title>30 novel species of actinomycetes from the DSMZ collection.</title>
        <authorList>
            <person name="Nouioui I."/>
        </authorList>
    </citation>
    <scope>NUCLEOTIDE SEQUENCE [LARGE SCALE GENOMIC DNA]</scope>
    <source>
        <strain evidence="5">DSM 41636</strain>
    </source>
</reference>
<feature type="domain" description="Protein kinase" evidence="3">
    <location>
        <begin position="39"/>
        <end position="300"/>
    </location>
</feature>
<evidence type="ECO:0000256" key="2">
    <source>
        <dbReference type="SAM" id="Phobius"/>
    </source>
</evidence>
<dbReference type="InterPro" id="IPR000719">
    <property type="entry name" value="Prot_kinase_dom"/>
</dbReference>
<feature type="region of interest" description="Disordered" evidence="1">
    <location>
        <begin position="356"/>
        <end position="463"/>
    </location>
</feature>
<keyword evidence="2" id="KW-1133">Transmembrane helix</keyword>
<dbReference type="Gene3D" id="1.10.510.10">
    <property type="entry name" value="Transferase(Phosphotransferase) domain 1"/>
    <property type="match status" value="1"/>
</dbReference>
<keyword evidence="2" id="KW-0812">Transmembrane</keyword>
<feature type="transmembrane region" description="Helical" evidence="2">
    <location>
        <begin position="481"/>
        <end position="502"/>
    </location>
</feature>
<feature type="compositionally biased region" description="Basic and acidic residues" evidence="1">
    <location>
        <begin position="199"/>
        <end position="217"/>
    </location>
</feature>
<proteinExistence type="predicted"/>
<dbReference type="PROSITE" id="PS50011">
    <property type="entry name" value="PROTEIN_KINASE_DOM"/>
    <property type="match status" value="1"/>
</dbReference>
<evidence type="ECO:0000256" key="1">
    <source>
        <dbReference type="SAM" id="MobiDB-lite"/>
    </source>
</evidence>
<evidence type="ECO:0000259" key="3">
    <source>
        <dbReference type="PROSITE" id="PS50011"/>
    </source>
</evidence>
<accession>A0ABU2PPD0</accession>
<evidence type="ECO:0000313" key="5">
    <source>
        <dbReference type="Proteomes" id="UP001183881"/>
    </source>
</evidence>
<dbReference type="RefSeq" id="WP_311641554.1">
    <property type="nucleotide sequence ID" value="NZ_JAVRFA010000003.1"/>
</dbReference>
<dbReference type="EMBL" id="JAVRFA010000003">
    <property type="protein sequence ID" value="MDT0394016.1"/>
    <property type="molecule type" value="Genomic_DNA"/>
</dbReference>
<protein>
    <recommendedName>
        <fullName evidence="3">Protein kinase domain-containing protein</fullName>
    </recommendedName>
</protein>
<sequence length="503" mass="54756">MLTSPGQRPALGDYQAAVSRLEQCSEDPLLKRCRPRLGADGQPGADGGTFGAVYRLDDPRDGDSWALKCFLRDEPHRERRYREIAKSLEGAQGTWAADVRYLERGLWVRGQWWPVVLMEWVPGLRLTDWIDRLLARRKDTAPAELRRLAHRFAGAVYQMHRSVISHGDLQSGNVLVTAGTEVRFVDYDAMTAPGWPAPPRREDGHPDFRLPREGERGPDGATELLHTAAAVGTAGSLFTASTSTGIPLQETDALTAMHRDRFPSHVIHASLVMLSHDVSLWEQLHRPGSDHLLLSRRDFRDPVRSRAWRELLRHAAPGVRETATELLGLLDCRVDLQPDLEPRPEVRSGADILGGMARRLPSEPAPPSRRPFLDMNAFEVPGGRSMPFPPTATERADVREPAGRDEPVGVRPPAGRGDPAPVRPPAGRGDPAAVRPPAGRGEPAAAGRRPVPDFVPAPPGPGPVSPVRGAVRPAPSRTPGLVLVGALGVLLLALLVIAVVLLV</sequence>
<dbReference type="InterPro" id="IPR011009">
    <property type="entry name" value="Kinase-like_dom_sf"/>
</dbReference>
<gene>
    <name evidence="4" type="ORF">RM705_04740</name>
</gene>
<dbReference type="Proteomes" id="UP001183881">
    <property type="component" value="Unassembled WGS sequence"/>
</dbReference>
<comment type="caution">
    <text evidence="4">The sequence shown here is derived from an EMBL/GenBank/DDBJ whole genome shotgun (WGS) entry which is preliminary data.</text>
</comment>
<name>A0ABU2PPD0_9ACTN</name>
<feature type="compositionally biased region" description="Pro residues" evidence="1">
    <location>
        <begin position="453"/>
        <end position="463"/>
    </location>
</feature>
<organism evidence="4 5">
    <name type="scientific">Streptomyces edwardsiae</name>
    <dbReference type="NCBI Taxonomy" id="3075527"/>
    <lineage>
        <taxon>Bacteria</taxon>
        <taxon>Bacillati</taxon>
        <taxon>Actinomycetota</taxon>
        <taxon>Actinomycetes</taxon>
        <taxon>Kitasatosporales</taxon>
        <taxon>Streptomycetaceae</taxon>
        <taxon>Streptomyces</taxon>
    </lineage>
</organism>
<keyword evidence="2" id="KW-0472">Membrane</keyword>
<feature type="compositionally biased region" description="Basic and acidic residues" evidence="1">
    <location>
        <begin position="394"/>
        <end position="408"/>
    </location>
</feature>
<feature type="region of interest" description="Disordered" evidence="1">
    <location>
        <begin position="195"/>
        <end position="217"/>
    </location>
</feature>
<keyword evidence="5" id="KW-1185">Reference proteome</keyword>
<evidence type="ECO:0000313" key="4">
    <source>
        <dbReference type="EMBL" id="MDT0394016.1"/>
    </source>
</evidence>
<dbReference type="SUPFAM" id="SSF56112">
    <property type="entry name" value="Protein kinase-like (PK-like)"/>
    <property type="match status" value="1"/>
</dbReference>